<feature type="transmembrane region" description="Helical" evidence="7">
    <location>
        <begin position="366"/>
        <end position="384"/>
    </location>
</feature>
<protein>
    <submittedName>
        <fullName evidence="9">MFS transporter</fullName>
    </submittedName>
</protein>
<feature type="transmembrane region" description="Helical" evidence="7">
    <location>
        <begin position="150"/>
        <end position="174"/>
    </location>
</feature>
<dbReference type="InterPro" id="IPR036259">
    <property type="entry name" value="MFS_trans_sf"/>
</dbReference>
<dbReference type="InterPro" id="IPR020846">
    <property type="entry name" value="MFS_dom"/>
</dbReference>
<dbReference type="CDD" id="cd17321">
    <property type="entry name" value="MFS_MMR_MDR_like"/>
    <property type="match status" value="1"/>
</dbReference>
<feature type="transmembrane region" description="Helical" evidence="7">
    <location>
        <begin position="92"/>
        <end position="111"/>
    </location>
</feature>
<reference evidence="9" key="1">
    <citation type="submission" date="2023-04" db="EMBL/GenBank/DDBJ databases">
        <title>Sphingomonas sp. MAHUQ-71 isolated from rice field.</title>
        <authorList>
            <person name="Huq M.A."/>
        </authorList>
    </citation>
    <scope>NUCLEOTIDE SEQUENCE</scope>
    <source>
        <strain evidence="9">MAHUQ-71</strain>
    </source>
</reference>
<dbReference type="InterPro" id="IPR011701">
    <property type="entry name" value="MFS"/>
</dbReference>
<dbReference type="PANTHER" id="PTHR42718:SF46">
    <property type="entry name" value="BLR6921 PROTEIN"/>
    <property type="match status" value="1"/>
</dbReference>
<accession>A0ABT6N1V6</accession>
<keyword evidence="3" id="KW-1003">Cell membrane</keyword>
<evidence type="ECO:0000256" key="5">
    <source>
        <dbReference type="ARBA" id="ARBA00022989"/>
    </source>
</evidence>
<evidence type="ECO:0000256" key="4">
    <source>
        <dbReference type="ARBA" id="ARBA00022692"/>
    </source>
</evidence>
<name>A0ABT6N1V6_9SPHN</name>
<evidence type="ECO:0000256" key="7">
    <source>
        <dbReference type="SAM" id="Phobius"/>
    </source>
</evidence>
<dbReference type="PROSITE" id="PS50850">
    <property type="entry name" value="MFS"/>
    <property type="match status" value="1"/>
</dbReference>
<dbReference type="PANTHER" id="PTHR42718">
    <property type="entry name" value="MAJOR FACILITATOR SUPERFAMILY MULTIDRUG TRANSPORTER MFSC"/>
    <property type="match status" value="1"/>
</dbReference>
<keyword evidence="2" id="KW-0813">Transport</keyword>
<feature type="transmembrane region" description="Helical" evidence="7">
    <location>
        <begin position="60"/>
        <end position="80"/>
    </location>
</feature>
<evidence type="ECO:0000256" key="2">
    <source>
        <dbReference type="ARBA" id="ARBA00022448"/>
    </source>
</evidence>
<dbReference type="PRINTS" id="PR01036">
    <property type="entry name" value="TCRTETB"/>
</dbReference>
<evidence type="ECO:0000256" key="6">
    <source>
        <dbReference type="ARBA" id="ARBA00023136"/>
    </source>
</evidence>
<gene>
    <name evidence="9" type="ORF">QGN17_11110</name>
</gene>
<feature type="transmembrane region" description="Helical" evidence="7">
    <location>
        <begin position="343"/>
        <end position="360"/>
    </location>
</feature>
<feature type="transmembrane region" description="Helical" evidence="7">
    <location>
        <begin position="180"/>
        <end position="200"/>
    </location>
</feature>
<dbReference type="Gene3D" id="1.20.1720.10">
    <property type="entry name" value="Multidrug resistance protein D"/>
    <property type="match status" value="1"/>
</dbReference>
<dbReference type="SUPFAM" id="SSF103473">
    <property type="entry name" value="MFS general substrate transporter"/>
    <property type="match status" value="1"/>
</dbReference>
<feature type="transmembrane region" description="Helical" evidence="7">
    <location>
        <begin position="435"/>
        <end position="454"/>
    </location>
</feature>
<evidence type="ECO:0000256" key="3">
    <source>
        <dbReference type="ARBA" id="ARBA00022475"/>
    </source>
</evidence>
<sequence length="465" mass="47705">MNKAAVAHPASGGEQDGLPVPRRHWALAAIWIAVTMAVLDSSIANIALPTISAELGASPSSAVWVVNAYQIAIAMLLLSMASLGERVGYRRVYLSGVAVFACAFLGCALAGSLTALAIARFIQGFGSAAIMAMNGALIRHTYPREGLARGIGYNALVVAISSAAGPSVAAGLLAIATWRWLFAVNLPLAIVSIAIGIRALPEARGGATRFDLPSALLNAVTFACVFMIGSDMAHATASLRTAGFAALGTMTGVILVRRGRRDENPLIPLDLIARPALRLSYLSSITAFAAQMIVLVTLPFRFQTGLGLSHVEIGLLITPLAVGTAIAAPIAGRLAGRPSSGPLAGIGMFVVALAFLSIALLPASAGLIPCAVALAIGGMGFGLFQTPNNRIMLTMAPQRRSGAAAGMLATMRIVGQTCGAIVAAAILRIDGTNGALPLFVASTFALVASVFAGARSQVSRMRLED</sequence>
<comment type="subcellular location">
    <subcellularLocation>
        <location evidence="1">Cell membrane</location>
        <topology evidence="1">Multi-pass membrane protein</topology>
    </subcellularLocation>
</comment>
<comment type="caution">
    <text evidence="9">The sequence shown here is derived from an EMBL/GenBank/DDBJ whole genome shotgun (WGS) entry which is preliminary data.</text>
</comment>
<feature type="transmembrane region" description="Helical" evidence="7">
    <location>
        <begin position="313"/>
        <end position="331"/>
    </location>
</feature>
<keyword evidence="10" id="KW-1185">Reference proteome</keyword>
<organism evidence="9 10">
    <name type="scientific">Sphingomonas oryzagri</name>
    <dbReference type="NCBI Taxonomy" id="3042314"/>
    <lineage>
        <taxon>Bacteria</taxon>
        <taxon>Pseudomonadati</taxon>
        <taxon>Pseudomonadota</taxon>
        <taxon>Alphaproteobacteria</taxon>
        <taxon>Sphingomonadales</taxon>
        <taxon>Sphingomonadaceae</taxon>
        <taxon>Sphingomonas</taxon>
    </lineage>
</organism>
<feature type="transmembrane region" description="Helical" evidence="7">
    <location>
        <begin position="25"/>
        <end position="48"/>
    </location>
</feature>
<keyword evidence="4 7" id="KW-0812">Transmembrane</keyword>
<dbReference type="Pfam" id="PF07690">
    <property type="entry name" value="MFS_1"/>
    <property type="match status" value="1"/>
</dbReference>
<dbReference type="EMBL" id="JARYGZ010000001">
    <property type="protein sequence ID" value="MDH7639279.1"/>
    <property type="molecule type" value="Genomic_DNA"/>
</dbReference>
<feature type="domain" description="Major facilitator superfamily (MFS) profile" evidence="8">
    <location>
        <begin position="26"/>
        <end position="460"/>
    </location>
</feature>
<dbReference type="Gene3D" id="1.20.1250.20">
    <property type="entry name" value="MFS general substrate transporter like domains"/>
    <property type="match status" value="1"/>
</dbReference>
<dbReference type="Proteomes" id="UP001160625">
    <property type="component" value="Unassembled WGS sequence"/>
</dbReference>
<evidence type="ECO:0000313" key="10">
    <source>
        <dbReference type="Proteomes" id="UP001160625"/>
    </source>
</evidence>
<dbReference type="RefSeq" id="WP_281044555.1">
    <property type="nucleotide sequence ID" value="NZ_JARYGZ010000001.1"/>
</dbReference>
<feature type="transmembrane region" description="Helical" evidence="7">
    <location>
        <begin position="117"/>
        <end position="138"/>
    </location>
</feature>
<feature type="transmembrane region" description="Helical" evidence="7">
    <location>
        <begin position="405"/>
        <end position="429"/>
    </location>
</feature>
<feature type="transmembrane region" description="Helical" evidence="7">
    <location>
        <begin position="241"/>
        <end position="258"/>
    </location>
</feature>
<evidence type="ECO:0000256" key="1">
    <source>
        <dbReference type="ARBA" id="ARBA00004651"/>
    </source>
</evidence>
<proteinExistence type="predicted"/>
<evidence type="ECO:0000313" key="9">
    <source>
        <dbReference type="EMBL" id="MDH7639279.1"/>
    </source>
</evidence>
<evidence type="ECO:0000259" key="8">
    <source>
        <dbReference type="PROSITE" id="PS50850"/>
    </source>
</evidence>
<feature type="transmembrane region" description="Helical" evidence="7">
    <location>
        <begin position="279"/>
        <end position="301"/>
    </location>
</feature>
<keyword evidence="6 7" id="KW-0472">Membrane</keyword>
<keyword evidence="5 7" id="KW-1133">Transmembrane helix</keyword>
<feature type="transmembrane region" description="Helical" evidence="7">
    <location>
        <begin position="212"/>
        <end position="229"/>
    </location>
</feature>